<feature type="domain" description="Heterokaryon incompatibility" evidence="1">
    <location>
        <begin position="76"/>
        <end position="248"/>
    </location>
</feature>
<dbReference type="PANTHER" id="PTHR24148:SF64">
    <property type="entry name" value="HETEROKARYON INCOMPATIBILITY DOMAIN-CONTAINING PROTEIN"/>
    <property type="match status" value="1"/>
</dbReference>
<gene>
    <name evidence="2" type="ORF">K432DRAFT_450465</name>
</gene>
<proteinExistence type="predicted"/>
<dbReference type="Proteomes" id="UP000250266">
    <property type="component" value="Unassembled WGS sequence"/>
</dbReference>
<keyword evidence="3" id="KW-1185">Reference proteome</keyword>
<dbReference type="AlphaFoldDB" id="A0A8E2EC83"/>
<dbReference type="Pfam" id="PF06985">
    <property type="entry name" value="HET"/>
    <property type="match status" value="1"/>
</dbReference>
<organism evidence="2 3">
    <name type="scientific">Lepidopterella palustris CBS 459.81</name>
    <dbReference type="NCBI Taxonomy" id="1314670"/>
    <lineage>
        <taxon>Eukaryota</taxon>
        <taxon>Fungi</taxon>
        <taxon>Dikarya</taxon>
        <taxon>Ascomycota</taxon>
        <taxon>Pezizomycotina</taxon>
        <taxon>Dothideomycetes</taxon>
        <taxon>Pleosporomycetidae</taxon>
        <taxon>Mytilinidiales</taxon>
        <taxon>Argynnaceae</taxon>
        <taxon>Lepidopterella</taxon>
    </lineage>
</organism>
<dbReference type="PANTHER" id="PTHR24148">
    <property type="entry name" value="ANKYRIN REPEAT DOMAIN-CONTAINING PROTEIN 39 HOMOLOG-RELATED"/>
    <property type="match status" value="1"/>
</dbReference>
<dbReference type="InterPro" id="IPR052895">
    <property type="entry name" value="HetReg/Transcr_Mod"/>
</dbReference>
<reference evidence="2 3" key="1">
    <citation type="journal article" date="2016" name="Nat. Commun.">
        <title>Ectomycorrhizal ecology is imprinted in the genome of the dominant symbiotic fungus Cenococcum geophilum.</title>
        <authorList>
            <consortium name="DOE Joint Genome Institute"/>
            <person name="Peter M."/>
            <person name="Kohler A."/>
            <person name="Ohm R.A."/>
            <person name="Kuo A."/>
            <person name="Krutzmann J."/>
            <person name="Morin E."/>
            <person name="Arend M."/>
            <person name="Barry K.W."/>
            <person name="Binder M."/>
            <person name="Choi C."/>
            <person name="Clum A."/>
            <person name="Copeland A."/>
            <person name="Grisel N."/>
            <person name="Haridas S."/>
            <person name="Kipfer T."/>
            <person name="LaButti K."/>
            <person name="Lindquist E."/>
            <person name="Lipzen A."/>
            <person name="Maire R."/>
            <person name="Meier B."/>
            <person name="Mihaltcheva S."/>
            <person name="Molinier V."/>
            <person name="Murat C."/>
            <person name="Poggeler S."/>
            <person name="Quandt C.A."/>
            <person name="Sperisen C."/>
            <person name="Tritt A."/>
            <person name="Tisserant E."/>
            <person name="Crous P.W."/>
            <person name="Henrissat B."/>
            <person name="Nehls U."/>
            <person name="Egli S."/>
            <person name="Spatafora J.W."/>
            <person name="Grigoriev I.V."/>
            <person name="Martin F.M."/>
        </authorList>
    </citation>
    <scope>NUCLEOTIDE SEQUENCE [LARGE SCALE GENOMIC DNA]</scope>
    <source>
        <strain evidence="2 3">CBS 459.81</strain>
    </source>
</reference>
<protein>
    <submittedName>
        <fullName evidence="2">HET-domain-containing protein</fullName>
    </submittedName>
</protein>
<dbReference type="Pfam" id="PF26639">
    <property type="entry name" value="Het-6_barrel"/>
    <property type="match status" value="1"/>
</dbReference>
<sequence length="665" mass="75378">MGGWLSRELRHQPLEGPRHIRLLECLPKTPETVPQTLARWLRFIVNLGGRLDILEEPLITSFQLQHFELDACPPFYSLSYAWGDPTQTHTTLVSGSRIKITKSLRNVLRDVSGFILNTPESGEKHKYFWVDGICINQKDEHEKNIQVTLMGEIYQKAATVITYTGPEDNDTRPAIELAYQCMYCLKHLWPDSMAAAPDPGEFVTELFQIISSDRRKEVGLPPVGDPKYRSLCRLLRMPWSSRAWIIQESVMNQKNMMMCGTVTLENWGLLGEVVQSVNQGMLPQECTVFDDEVELKEDIRRTKSLSGPDYVHMLWSLRAAAWSDSRHGDLNKTLLQLLRRSHSFQSTDARDKIFALIGMARDREDLGIEPAYHKPARDIYIETAVKILDTESTLDLLSSVRGDKQIDLPSWVPDWSTFDCMRYGVNNCLRFAKLLDAGLYQAGSAQRPQVTFSSDSTELTAKGLLFDELRQVYFVNLIKPILDGIQTSSQTIRSEFKTIKDRAYKDGHSCPYANSSGFKNAFSRTLAGNVRRSAMPTEGFAGFEEAFDAYLDFHDGKIPAERDRPYDHQNARRRALASLYYQSINELSAHRAIGITRKGYIASVPQNAREGDYVCVLYGGRLPYIVRQVENGKFMMLGDSYVDGIMKGEAVGCAASDDVRDIIFI</sequence>
<accession>A0A8E2EC83</accession>
<evidence type="ECO:0000259" key="1">
    <source>
        <dbReference type="Pfam" id="PF06985"/>
    </source>
</evidence>
<dbReference type="InterPro" id="IPR010730">
    <property type="entry name" value="HET"/>
</dbReference>
<evidence type="ECO:0000313" key="2">
    <source>
        <dbReference type="EMBL" id="OCK81312.1"/>
    </source>
</evidence>
<evidence type="ECO:0000313" key="3">
    <source>
        <dbReference type="Proteomes" id="UP000250266"/>
    </source>
</evidence>
<dbReference type="OrthoDB" id="2157530at2759"/>
<dbReference type="EMBL" id="KV744925">
    <property type="protein sequence ID" value="OCK81312.1"/>
    <property type="molecule type" value="Genomic_DNA"/>
</dbReference>
<name>A0A8E2EC83_9PEZI</name>